<name>A0A813RR28_9BILA</name>
<evidence type="ECO:0000259" key="6">
    <source>
        <dbReference type="Pfam" id="PF00472"/>
    </source>
</evidence>
<evidence type="ECO:0000256" key="1">
    <source>
        <dbReference type="ARBA" id="ARBA00013260"/>
    </source>
</evidence>
<dbReference type="GO" id="GO:0004045">
    <property type="term" value="F:peptidyl-tRNA hydrolase activity"/>
    <property type="evidence" value="ECO:0007669"/>
    <property type="project" value="UniProtKB-EC"/>
</dbReference>
<dbReference type="GO" id="GO:0005762">
    <property type="term" value="C:mitochondrial large ribosomal subunit"/>
    <property type="evidence" value="ECO:0007669"/>
    <property type="project" value="TreeGrafter"/>
</dbReference>
<feature type="region of interest" description="Disordered" evidence="5">
    <location>
        <begin position="181"/>
        <end position="205"/>
    </location>
</feature>
<proteinExistence type="inferred from homology"/>
<comment type="caution">
    <text evidence="7">The sequence shown here is derived from an EMBL/GenBank/DDBJ whole genome shotgun (WGS) entry which is preliminary data.</text>
</comment>
<dbReference type="EMBL" id="CAJNOC010000660">
    <property type="protein sequence ID" value="CAF0788564.1"/>
    <property type="molecule type" value="Genomic_DNA"/>
</dbReference>
<protein>
    <recommendedName>
        <fullName evidence="3">Large ribosomal subunit protein mL62</fullName>
        <ecNumber evidence="1">3.1.1.29</ecNumber>
    </recommendedName>
    <alternativeName>
        <fullName evidence="4">Peptidyl-tRNA hydrolase ICT1, mitochondrial</fullName>
    </alternativeName>
</protein>
<dbReference type="PANTHER" id="PTHR11075:SF54">
    <property type="entry name" value="LARGE RIBOSOMAL SUBUNIT PROTEIN ML62"/>
    <property type="match status" value="1"/>
</dbReference>
<keyword evidence="8" id="KW-1185">Reference proteome</keyword>
<dbReference type="OrthoDB" id="270639at2759"/>
<evidence type="ECO:0000256" key="3">
    <source>
        <dbReference type="ARBA" id="ARBA00039441"/>
    </source>
</evidence>
<evidence type="ECO:0000256" key="4">
    <source>
        <dbReference type="ARBA" id="ARBA00041531"/>
    </source>
</evidence>
<dbReference type="InterPro" id="IPR052104">
    <property type="entry name" value="Mito_Release_Factor_mL62"/>
</dbReference>
<dbReference type="SUPFAM" id="SSF110916">
    <property type="entry name" value="Peptidyl-tRNA hydrolase domain-like"/>
    <property type="match status" value="1"/>
</dbReference>
<reference evidence="7" key="1">
    <citation type="submission" date="2021-02" db="EMBL/GenBank/DDBJ databases">
        <authorList>
            <person name="Nowell W R."/>
        </authorList>
    </citation>
    <scope>NUCLEOTIDE SEQUENCE</scope>
    <source>
        <strain evidence="7">Ploen Becks lab</strain>
    </source>
</reference>
<comment type="similarity">
    <text evidence="2">Belongs to the prokaryotic/mitochondrial release factor family. Mitochondrion-specific ribosomal protein mL62 subfamily.</text>
</comment>
<evidence type="ECO:0000313" key="8">
    <source>
        <dbReference type="Proteomes" id="UP000663879"/>
    </source>
</evidence>
<dbReference type="PANTHER" id="PTHR11075">
    <property type="entry name" value="PEPTIDE CHAIN RELEASE FACTOR"/>
    <property type="match status" value="1"/>
</dbReference>
<evidence type="ECO:0000313" key="7">
    <source>
        <dbReference type="EMBL" id="CAF0788564.1"/>
    </source>
</evidence>
<dbReference type="Pfam" id="PF00472">
    <property type="entry name" value="RF-1"/>
    <property type="match status" value="1"/>
</dbReference>
<dbReference type="Proteomes" id="UP000663879">
    <property type="component" value="Unassembled WGS sequence"/>
</dbReference>
<dbReference type="GO" id="GO:0016150">
    <property type="term" value="F:translation release factor activity, codon nonspecific"/>
    <property type="evidence" value="ECO:0007669"/>
    <property type="project" value="TreeGrafter"/>
</dbReference>
<accession>A0A813RR28</accession>
<evidence type="ECO:0000256" key="2">
    <source>
        <dbReference type="ARBA" id="ARBA00038225"/>
    </source>
</evidence>
<gene>
    <name evidence="7" type="ORF">OXX778_LOCUS5846</name>
</gene>
<dbReference type="GO" id="GO:0070126">
    <property type="term" value="P:mitochondrial translational termination"/>
    <property type="evidence" value="ECO:0007669"/>
    <property type="project" value="TreeGrafter"/>
</dbReference>
<dbReference type="AlphaFoldDB" id="A0A813RR28"/>
<feature type="domain" description="Prokaryotic-type class I peptide chain release factors" evidence="6">
    <location>
        <begin position="63"/>
        <end position="191"/>
    </location>
</feature>
<dbReference type="EC" id="3.1.1.29" evidence="1"/>
<evidence type="ECO:0000256" key="5">
    <source>
        <dbReference type="SAM" id="MobiDB-lite"/>
    </source>
</evidence>
<dbReference type="InterPro" id="IPR000352">
    <property type="entry name" value="Pep_chain_release_fac_I"/>
</dbReference>
<dbReference type="Gene3D" id="3.30.160.20">
    <property type="match status" value="1"/>
</dbReference>
<organism evidence="7 8">
    <name type="scientific">Brachionus calyciflorus</name>
    <dbReference type="NCBI Taxonomy" id="104777"/>
    <lineage>
        <taxon>Eukaryota</taxon>
        <taxon>Metazoa</taxon>
        <taxon>Spiralia</taxon>
        <taxon>Gnathifera</taxon>
        <taxon>Rotifera</taxon>
        <taxon>Eurotatoria</taxon>
        <taxon>Monogononta</taxon>
        <taxon>Pseudotrocha</taxon>
        <taxon>Ploima</taxon>
        <taxon>Brachionidae</taxon>
        <taxon>Brachionus</taxon>
    </lineage>
</organism>
<sequence>MFSLATKLSFFKNSLINRSVTTIVQNGYKSSISLDKLYPKSNHDILAKPNLNLESNENFTGFIPIDKLIITQKTSSKPGGQHVNKTQTGVEIRFHVDSSEWIPKWIRDKLKQIQINRINKEGYLIVRSEKTRKALLNQADCMEQIRSMIHQASYKPKGLSADEKLKIDIDKKIADGRRLVDKRTRSEKKSNRKHPIYDSISDYYN</sequence>